<accession>A0A6A6VMT2</accession>
<evidence type="ECO:0000259" key="2">
    <source>
        <dbReference type="Pfam" id="PF24173"/>
    </source>
</evidence>
<evidence type="ECO:0000313" key="4">
    <source>
        <dbReference type="EMBL" id="KAF2751453.1"/>
    </source>
</evidence>
<sequence>MERKQAFERLKPACVELFQAVTTLSPTPTAKGKVTEALRNLLQSLRSVSANPDVFDAKLADFVFVPISHVLRASRDVPVSALELCLQCITILITTGWAGNLSTELTGQLLILLTFLANPSPAENGLQGTSEELQTAAFKSLAQLIDTVCKTPQGRSYLTEASNIPGLGKAVLLMADSLVEVPSPSVKAQALEALHALVAGIADLDALASFLPRIVSSLTKILTPSVTARPHFRLLVRGLELLAALLLRTLSDIHLNTFPSHATGPGPKEGDRVVRTVSWLAATAGQIKIALANVVRTRKHDRVEVRNALYDLCKDIVVSCRESLRDCVGMLTETMVSLAGQEDETKAIASDLKLLLSTDVSLAELLRESLHGWVMSLPRLMQSKDDNERRQIINNISFSLRLLNDHQVDLSLIDERLAANLRDSVAEVLKAPSGVGAVAEVPVITESALISGGPRTDSFEPLNLQVKGQDRITGELAKLIQDLGSADSALLIAQDLVDSVELGTDDMRLASFWLSVRLLQSITRQNPALDDFLDFGSPDAQTALLEQLYSVAMDKLTRTPAHSETRWQNQALSLEVVAMQAQRYGTEFRVELVDALYPVLHYLGDPNPGLRSHAMACLNIMAEACQYKSASDLVISNVDYIINAVGLKLNYHEISPQAPQVLLMMLKLCGPSILPYLDDLLGSIFSALERYHGYPKLVELLFAVLRGMAEEGVKAPQLMIEDTPERERRRPDLPSMADVIASIQKLKADALKKDEEHTQLPEAVPQKPWKELRSEDTTASEQQDASHEDKGETAVQTPDPPPPAPKLFGILLKISELTQHHLTSSSPALRTSLLSLLNTTIPALAKHENSFLPLINTLWPVLLPRLHDPEAYVVSNALDIMSMICLHAGDFMKSRTEGMWGQLKRLHAQSTQAHTTRPKSQRNDFTLRPSQRQDLVVRGPTHADSRLDTYQPEKYVDTPTRMIRESLIRLLSTVAKHVEIRDELFDEMLDMLTPFLERDDVRRALESRNPDAVWLRLFRLSQVQGKSRCAAGFNGPGYVPTGGNLESRFVKI</sequence>
<organism evidence="4 5">
    <name type="scientific">Sporormia fimetaria CBS 119925</name>
    <dbReference type="NCBI Taxonomy" id="1340428"/>
    <lineage>
        <taxon>Eukaryota</taxon>
        <taxon>Fungi</taxon>
        <taxon>Dikarya</taxon>
        <taxon>Ascomycota</taxon>
        <taxon>Pezizomycotina</taxon>
        <taxon>Dothideomycetes</taxon>
        <taxon>Pleosporomycetidae</taxon>
        <taxon>Pleosporales</taxon>
        <taxon>Sporormiaceae</taxon>
        <taxon>Sporormia</taxon>
    </lineage>
</organism>
<dbReference type="Pfam" id="PF24173">
    <property type="entry name" value="TPR_TTI1_N"/>
    <property type="match status" value="1"/>
</dbReference>
<dbReference type="PANTHER" id="PTHR18460">
    <property type="entry name" value="TEL2 INTERACTING PROTEIN 1 TTI1 FAMILY MEMBER"/>
    <property type="match status" value="1"/>
</dbReference>
<proteinExistence type="predicted"/>
<dbReference type="OrthoDB" id="49511at2759"/>
<dbReference type="Pfam" id="PF24181">
    <property type="entry name" value="TPR_TTI1_C"/>
    <property type="match status" value="1"/>
</dbReference>
<keyword evidence="5" id="KW-1185">Reference proteome</keyword>
<evidence type="ECO:0000313" key="5">
    <source>
        <dbReference type="Proteomes" id="UP000799440"/>
    </source>
</evidence>
<dbReference type="Pfam" id="PF21547">
    <property type="entry name" value="TTI1"/>
    <property type="match status" value="1"/>
</dbReference>
<feature type="domain" description="TTI1 N-terminal TPR" evidence="2">
    <location>
        <begin position="7"/>
        <end position="342"/>
    </location>
</feature>
<reference evidence="4" key="1">
    <citation type="journal article" date="2020" name="Stud. Mycol.">
        <title>101 Dothideomycetes genomes: a test case for predicting lifestyles and emergence of pathogens.</title>
        <authorList>
            <person name="Haridas S."/>
            <person name="Albert R."/>
            <person name="Binder M."/>
            <person name="Bloem J."/>
            <person name="Labutti K."/>
            <person name="Salamov A."/>
            <person name="Andreopoulos B."/>
            <person name="Baker S."/>
            <person name="Barry K."/>
            <person name="Bills G."/>
            <person name="Bluhm B."/>
            <person name="Cannon C."/>
            <person name="Castanera R."/>
            <person name="Culley D."/>
            <person name="Daum C."/>
            <person name="Ezra D."/>
            <person name="Gonzalez J."/>
            <person name="Henrissat B."/>
            <person name="Kuo A."/>
            <person name="Liang C."/>
            <person name="Lipzen A."/>
            <person name="Lutzoni F."/>
            <person name="Magnuson J."/>
            <person name="Mondo S."/>
            <person name="Nolan M."/>
            <person name="Ohm R."/>
            <person name="Pangilinan J."/>
            <person name="Park H.-J."/>
            <person name="Ramirez L."/>
            <person name="Alfaro M."/>
            <person name="Sun H."/>
            <person name="Tritt A."/>
            <person name="Yoshinaga Y."/>
            <person name="Zwiers L.-H."/>
            <person name="Turgeon B."/>
            <person name="Goodwin S."/>
            <person name="Spatafora J."/>
            <person name="Crous P."/>
            <person name="Grigoriev I."/>
        </authorList>
    </citation>
    <scope>NUCLEOTIDE SEQUENCE</scope>
    <source>
        <strain evidence="4">CBS 119925</strain>
    </source>
</reference>
<dbReference type="GO" id="GO:0005737">
    <property type="term" value="C:cytoplasm"/>
    <property type="evidence" value="ECO:0007669"/>
    <property type="project" value="TreeGrafter"/>
</dbReference>
<feature type="region of interest" description="Disordered" evidence="1">
    <location>
        <begin position="751"/>
        <end position="806"/>
    </location>
</feature>
<evidence type="ECO:0000259" key="3">
    <source>
        <dbReference type="Pfam" id="PF24181"/>
    </source>
</evidence>
<name>A0A6A6VMT2_9PLEO</name>
<dbReference type="InterPro" id="IPR011989">
    <property type="entry name" value="ARM-like"/>
</dbReference>
<dbReference type="PANTHER" id="PTHR18460:SF3">
    <property type="entry name" value="TELO2-INTERACTING PROTEIN 1 HOMOLOG"/>
    <property type="match status" value="1"/>
</dbReference>
<dbReference type="SUPFAM" id="SSF48371">
    <property type="entry name" value="ARM repeat"/>
    <property type="match status" value="1"/>
</dbReference>
<protein>
    <submittedName>
        <fullName evidence="4">ARM repeat-containing protein</fullName>
    </submittedName>
</protein>
<feature type="domain" description="TTI1 C-terminal TPR" evidence="3">
    <location>
        <begin position="771"/>
        <end position="999"/>
    </location>
</feature>
<dbReference type="Proteomes" id="UP000799440">
    <property type="component" value="Unassembled WGS sequence"/>
</dbReference>
<dbReference type="InterPro" id="IPR049362">
    <property type="entry name" value="TTI1_rpt"/>
</dbReference>
<dbReference type="InterPro" id="IPR057567">
    <property type="entry name" value="TPR_TTI1_C"/>
</dbReference>
<dbReference type="EMBL" id="MU006562">
    <property type="protein sequence ID" value="KAF2751453.1"/>
    <property type="molecule type" value="Genomic_DNA"/>
</dbReference>
<dbReference type="InterPro" id="IPR016024">
    <property type="entry name" value="ARM-type_fold"/>
</dbReference>
<evidence type="ECO:0000256" key="1">
    <source>
        <dbReference type="SAM" id="MobiDB-lite"/>
    </source>
</evidence>
<dbReference type="InterPro" id="IPR052587">
    <property type="entry name" value="TELO2-interacting_protein_1"/>
</dbReference>
<gene>
    <name evidence="4" type="ORF">M011DRAFT_464186</name>
</gene>
<dbReference type="Gene3D" id="1.25.10.10">
    <property type="entry name" value="Leucine-rich Repeat Variant"/>
    <property type="match status" value="2"/>
</dbReference>
<dbReference type="AlphaFoldDB" id="A0A6A6VMT2"/>
<dbReference type="InterPro" id="IPR057566">
    <property type="entry name" value="TPR_TTI1_N"/>
</dbReference>